<dbReference type="KEGG" id="mauu:NCTC10437_05163"/>
<accession>A0A448J0A8</accession>
<keyword evidence="3" id="KW-1185">Reference proteome</keyword>
<evidence type="ECO:0000313" key="3">
    <source>
        <dbReference type="Proteomes" id="UP000279306"/>
    </source>
</evidence>
<name>A0A448J0A8_MYCAU</name>
<reference evidence="2 3" key="1">
    <citation type="submission" date="2018-12" db="EMBL/GenBank/DDBJ databases">
        <authorList>
            <consortium name="Pathogen Informatics"/>
        </authorList>
    </citation>
    <scope>NUCLEOTIDE SEQUENCE [LARGE SCALE GENOMIC DNA]</scope>
    <source>
        <strain evidence="2 3">NCTC10437</strain>
    </source>
</reference>
<gene>
    <name evidence="2" type="ORF">NCTC10437_05163</name>
</gene>
<proteinExistence type="predicted"/>
<evidence type="ECO:0000313" key="2">
    <source>
        <dbReference type="EMBL" id="VEG58139.1"/>
    </source>
</evidence>
<evidence type="ECO:0000256" key="1">
    <source>
        <dbReference type="SAM" id="MobiDB-lite"/>
    </source>
</evidence>
<dbReference type="STRING" id="1791.GCA_001049355_04075"/>
<dbReference type="Proteomes" id="UP000279306">
    <property type="component" value="Chromosome"/>
</dbReference>
<protein>
    <submittedName>
        <fullName evidence="2">Uncharacterized protein</fullName>
    </submittedName>
</protein>
<organism evidence="2 3">
    <name type="scientific">Mycolicibacterium aurum</name>
    <name type="common">Mycobacterium aurum</name>
    <dbReference type="NCBI Taxonomy" id="1791"/>
    <lineage>
        <taxon>Bacteria</taxon>
        <taxon>Bacillati</taxon>
        <taxon>Actinomycetota</taxon>
        <taxon>Actinomycetes</taxon>
        <taxon>Mycobacteriales</taxon>
        <taxon>Mycobacteriaceae</taxon>
        <taxon>Mycolicibacterium</taxon>
    </lineage>
</organism>
<feature type="region of interest" description="Disordered" evidence="1">
    <location>
        <begin position="1"/>
        <end position="25"/>
    </location>
</feature>
<sequence>MARGTGMSPTRRRNRRSQTMSPEALAARLPNDCRSFDGYDTPAGFQATAARVAAWLDTQAPGTAETLTIPVMTAAGVGPTDWYRPALGTQSDRNSPG</sequence>
<dbReference type="AlphaFoldDB" id="A0A448J0A8"/>
<dbReference type="EMBL" id="LR134356">
    <property type="protein sequence ID" value="VEG58139.1"/>
    <property type="molecule type" value="Genomic_DNA"/>
</dbReference>